<reference evidence="2" key="1">
    <citation type="submission" date="2022-11" db="UniProtKB">
        <authorList>
            <consortium name="WormBaseParasite"/>
        </authorList>
    </citation>
    <scope>IDENTIFICATION</scope>
</reference>
<evidence type="ECO:0000313" key="2">
    <source>
        <dbReference type="WBParaSite" id="PSAMB.scaffold13876size2085.g35731.t1"/>
    </source>
</evidence>
<accession>A0A914V021</accession>
<protein>
    <submittedName>
        <fullName evidence="2">Uncharacterized protein</fullName>
    </submittedName>
</protein>
<evidence type="ECO:0000313" key="1">
    <source>
        <dbReference type="Proteomes" id="UP000887566"/>
    </source>
</evidence>
<organism evidence="1 2">
    <name type="scientific">Plectus sambesii</name>
    <dbReference type="NCBI Taxonomy" id="2011161"/>
    <lineage>
        <taxon>Eukaryota</taxon>
        <taxon>Metazoa</taxon>
        <taxon>Ecdysozoa</taxon>
        <taxon>Nematoda</taxon>
        <taxon>Chromadorea</taxon>
        <taxon>Plectida</taxon>
        <taxon>Plectina</taxon>
        <taxon>Plectoidea</taxon>
        <taxon>Plectidae</taxon>
        <taxon>Plectus</taxon>
    </lineage>
</organism>
<proteinExistence type="predicted"/>
<name>A0A914V021_9BILA</name>
<sequence>KAAVGTLDFEYGGYTIEEYKRIFTYKKEGMMLTFEEVEESMRKGIIE</sequence>
<dbReference type="Proteomes" id="UP000887566">
    <property type="component" value="Unplaced"/>
</dbReference>
<dbReference type="WBParaSite" id="PSAMB.scaffold13876size2085.g35731.t1">
    <property type="protein sequence ID" value="PSAMB.scaffold13876size2085.g35731.t1"/>
    <property type="gene ID" value="PSAMB.scaffold13876size2085.g35731"/>
</dbReference>
<keyword evidence="1" id="KW-1185">Reference proteome</keyword>
<dbReference type="AlphaFoldDB" id="A0A914V021"/>